<feature type="compositionally biased region" description="Basic and acidic residues" evidence="3">
    <location>
        <begin position="598"/>
        <end position="612"/>
    </location>
</feature>
<evidence type="ECO:0000313" key="5">
    <source>
        <dbReference type="EMBL" id="KAG0024480.1"/>
    </source>
</evidence>
<feature type="compositionally biased region" description="Acidic residues" evidence="3">
    <location>
        <begin position="568"/>
        <end position="578"/>
    </location>
</feature>
<dbReference type="GO" id="GO:0001228">
    <property type="term" value="F:DNA-binding transcription activator activity, RNA polymerase II-specific"/>
    <property type="evidence" value="ECO:0007669"/>
    <property type="project" value="TreeGrafter"/>
</dbReference>
<sequence>MLMSLMVFPDNNNFFNVTNPQNENVVKLIQQSATPSPQQQNMHFVVSPMLVGNLSTPSSPSYPTIKTEEGLSHSLDYNFMYSPFDMHSSTSQQQPHILPSQRSPHGLTSHQQQRLMSYEQQNQMRLQQQQRAIEQHQYQQYHHSQQQQQQLLYDPTPATSGRPAITSAMSMSMPLSVSVPMTSGPSSLMINSPTVPSSNIFTPVFSVTHHPQSSLSKDDASTTMSHNMSTAAMMASLQSQHPKRSYSISAEPDAADVAHPVSPKRQRHDSGHQQHHALAQLSPSSIDISDFSRALSPQGAIATAALSTNTGTTAGVTSATMAMSSGVGKRPRRSSTSSSRTSTGSHLDMAADLRAVKAMRTSTTSSAIDSKRTSGRLDKGSVMVTAQIPNTLHHHAFHPSQPHAQMQLSQPVDYTQAHMVHNYARPPGSSNVTHPRRAAQNRAAQRTFRNRRKAYIKDMEQKVLELNETRTRFGIIQKENKEIWERYRALENLILENGLSIPTSFKQMTPFFETEAGIAAAAASQAALSGTVTTSAPGTVSGSVSGSAIVDGEGQAQSYKQSSSEGSDGGDQDDDGEHEFDNAYTITSSPQRQQQQRQRVDGRGQDLDIRRP</sequence>
<evidence type="ECO:0000256" key="2">
    <source>
        <dbReference type="ARBA" id="ARBA00023242"/>
    </source>
</evidence>
<evidence type="ECO:0000256" key="3">
    <source>
        <dbReference type="SAM" id="MobiDB-lite"/>
    </source>
</evidence>
<evidence type="ECO:0000313" key="6">
    <source>
        <dbReference type="Proteomes" id="UP000703661"/>
    </source>
</evidence>
<dbReference type="CDD" id="cd14688">
    <property type="entry name" value="bZIP_YAP"/>
    <property type="match status" value="1"/>
</dbReference>
<feature type="region of interest" description="Disordered" evidence="3">
    <location>
        <begin position="554"/>
        <end position="612"/>
    </location>
</feature>
<dbReference type="EMBL" id="JAAAID010000016">
    <property type="protein sequence ID" value="KAG0024480.1"/>
    <property type="molecule type" value="Genomic_DNA"/>
</dbReference>
<dbReference type="InterPro" id="IPR046347">
    <property type="entry name" value="bZIP_sf"/>
</dbReference>
<protein>
    <recommendedName>
        <fullName evidence="4">BZIP domain-containing protein</fullName>
    </recommendedName>
</protein>
<accession>A0A9P6T4L9</accession>
<feature type="region of interest" description="Disordered" evidence="3">
    <location>
        <begin position="426"/>
        <end position="446"/>
    </location>
</feature>
<dbReference type="Proteomes" id="UP000703661">
    <property type="component" value="Unassembled WGS sequence"/>
</dbReference>
<proteinExistence type="predicted"/>
<evidence type="ECO:0000256" key="1">
    <source>
        <dbReference type="ARBA" id="ARBA00004123"/>
    </source>
</evidence>
<dbReference type="InterPro" id="IPR004827">
    <property type="entry name" value="bZIP"/>
</dbReference>
<keyword evidence="6" id="KW-1185">Reference proteome</keyword>
<dbReference type="GO" id="GO:0000976">
    <property type="term" value="F:transcription cis-regulatory region binding"/>
    <property type="evidence" value="ECO:0007669"/>
    <property type="project" value="InterPro"/>
</dbReference>
<dbReference type="SUPFAM" id="SSF57959">
    <property type="entry name" value="Leucine zipper domain"/>
    <property type="match status" value="1"/>
</dbReference>
<dbReference type="SMART" id="SM00338">
    <property type="entry name" value="BRLZ"/>
    <property type="match status" value="1"/>
</dbReference>
<dbReference type="Gene3D" id="1.20.5.170">
    <property type="match status" value="1"/>
</dbReference>
<feature type="region of interest" description="Disordered" evidence="3">
    <location>
        <begin position="86"/>
        <end position="108"/>
    </location>
</feature>
<feature type="region of interest" description="Disordered" evidence="3">
    <location>
        <begin position="237"/>
        <end position="276"/>
    </location>
</feature>
<dbReference type="InterPro" id="IPR050936">
    <property type="entry name" value="AP-1-like"/>
</dbReference>
<comment type="caution">
    <text evidence="5">The sequence shown here is derived from an EMBL/GenBank/DDBJ whole genome shotgun (WGS) entry which is preliminary data.</text>
</comment>
<dbReference type="AlphaFoldDB" id="A0A9P6T4L9"/>
<feature type="region of interest" description="Disordered" evidence="3">
    <location>
        <begin position="319"/>
        <end position="349"/>
    </location>
</feature>
<reference evidence="5" key="1">
    <citation type="journal article" date="2020" name="Fungal Divers.">
        <title>Resolving the Mortierellaceae phylogeny through synthesis of multi-gene phylogenetics and phylogenomics.</title>
        <authorList>
            <person name="Vandepol N."/>
            <person name="Liber J."/>
            <person name="Desiro A."/>
            <person name="Na H."/>
            <person name="Kennedy M."/>
            <person name="Barry K."/>
            <person name="Grigoriev I.V."/>
            <person name="Miller A.N."/>
            <person name="O'Donnell K."/>
            <person name="Stajich J.E."/>
            <person name="Bonito G."/>
        </authorList>
    </citation>
    <scope>NUCLEOTIDE SEQUENCE</scope>
    <source>
        <strain evidence="5">NRRL 2769</strain>
    </source>
</reference>
<gene>
    <name evidence="5" type="ORF">BGZ80_002431</name>
</gene>
<dbReference type="GO" id="GO:0090575">
    <property type="term" value="C:RNA polymerase II transcription regulator complex"/>
    <property type="evidence" value="ECO:0007669"/>
    <property type="project" value="TreeGrafter"/>
</dbReference>
<feature type="compositionally biased region" description="Polar residues" evidence="3">
    <location>
        <begin position="87"/>
        <end position="108"/>
    </location>
</feature>
<dbReference type="PANTHER" id="PTHR40621">
    <property type="entry name" value="TRANSCRIPTION FACTOR KAPC-RELATED"/>
    <property type="match status" value="1"/>
</dbReference>
<evidence type="ECO:0000259" key="4">
    <source>
        <dbReference type="PROSITE" id="PS00036"/>
    </source>
</evidence>
<name>A0A9P6T4L9_9FUNG</name>
<organism evidence="5 6">
    <name type="scientific">Entomortierella chlamydospora</name>
    <dbReference type="NCBI Taxonomy" id="101097"/>
    <lineage>
        <taxon>Eukaryota</taxon>
        <taxon>Fungi</taxon>
        <taxon>Fungi incertae sedis</taxon>
        <taxon>Mucoromycota</taxon>
        <taxon>Mortierellomycotina</taxon>
        <taxon>Mortierellomycetes</taxon>
        <taxon>Mortierellales</taxon>
        <taxon>Mortierellaceae</taxon>
        <taxon>Entomortierella</taxon>
    </lineage>
</organism>
<comment type="subcellular location">
    <subcellularLocation>
        <location evidence="1">Nucleus</location>
    </subcellularLocation>
</comment>
<dbReference type="PROSITE" id="PS00036">
    <property type="entry name" value="BZIP_BASIC"/>
    <property type="match status" value="1"/>
</dbReference>
<feature type="domain" description="BZIP" evidence="4">
    <location>
        <begin position="436"/>
        <end position="451"/>
    </location>
</feature>
<keyword evidence="2" id="KW-0539">Nucleus</keyword>
<feature type="compositionally biased region" description="Low complexity" evidence="3">
    <location>
        <begin position="334"/>
        <end position="343"/>
    </location>
</feature>
<dbReference type="PANTHER" id="PTHR40621:SF6">
    <property type="entry name" value="AP-1-LIKE TRANSCRIPTION FACTOR YAP1-RELATED"/>
    <property type="match status" value="1"/>
</dbReference>